<gene>
    <name evidence="1" type="ORF">RHGRI_023428</name>
</gene>
<organism evidence="1 2">
    <name type="scientific">Rhododendron griersonianum</name>
    <dbReference type="NCBI Taxonomy" id="479676"/>
    <lineage>
        <taxon>Eukaryota</taxon>
        <taxon>Viridiplantae</taxon>
        <taxon>Streptophyta</taxon>
        <taxon>Embryophyta</taxon>
        <taxon>Tracheophyta</taxon>
        <taxon>Spermatophyta</taxon>
        <taxon>Magnoliopsida</taxon>
        <taxon>eudicotyledons</taxon>
        <taxon>Gunneridae</taxon>
        <taxon>Pentapetalae</taxon>
        <taxon>asterids</taxon>
        <taxon>Ericales</taxon>
        <taxon>Ericaceae</taxon>
        <taxon>Ericoideae</taxon>
        <taxon>Rhodoreae</taxon>
        <taxon>Rhododendron</taxon>
    </lineage>
</organism>
<proteinExistence type="predicted"/>
<dbReference type="AlphaFoldDB" id="A0AAV6J3S0"/>
<comment type="caution">
    <text evidence="1">The sequence shown here is derived from an EMBL/GenBank/DDBJ whole genome shotgun (WGS) entry which is preliminary data.</text>
</comment>
<name>A0AAV6J3S0_9ERIC</name>
<dbReference type="Proteomes" id="UP000823749">
    <property type="component" value="Chromosome 8"/>
</dbReference>
<evidence type="ECO:0000313" key="1">
    <source>
        <dbReference type="EMBL" id="KAG5535661.1"/>
    </source>
</evidence>
<reference evidence="1" key="1">
    <citation type="submission" date="2020-08" db="EMBL/GenBank/DDBJ databases">
        <title>Plant Genome Project.</title>
        <authorList>
            <person name="Zhang R.-G."/>
        </authorList>
    </citation>
    <scope>NUCLEOTIDE SEQUENCE</scope>
    <source>
        <strain evidence="1">WSP0</strain>
        <tissue evidence="1">Leaf</tissue>
    </source>
</reference>
<keyword evidence="2" id="KW-1185">Reference proteome</keyword>
<dbReference type="EMBL" id="JACTNZ010000008">
    <property type="protein sequence ID" value="KAG5535661.1"/>
    <property type="molecule type" value="Genomic_DNA"/>
</dbReference>
<protein>
    <submittedName>
        <fullName evidence="1">Uncharacterized protein</fullName>
    </submittedName>
</protein>
<sequence>MVECSNADFKKSAFQSPAASNQFSRIWDALKPICLQDIMKLEFNLICDCSCTHDIKPVTLWFSKMPRNRMFVSAENKLQEQERILPPDCH</sequence>
<accession>A0AAV6J3S0</accession>
<evidence type="ECO:0000313" key="2">
    <source>
        <dbReference type="Proteomes" id="UP000823749"/>
    </source>
</evidence>